<dbReference type="CDD" id="cd18577">
    <property type="entry name" value="ABC_6TM_Pgp_ABCB1_D1_like"/>
    <property type="match status" value="1"/>
</dbReference>
<dbReference type="FunFam" id="1.20.1560.10:FF:000057">
    <property type="entry name" value="ABC multidrug transporter SitT"/>
    <property type="match status" value="1"/>
</dbReference>
<evidence type="ECO:0000256" key="7">
    <source>
        <dbReference type="ARBA" id="ARBA00022989"/>
    </source>
</evidence>
<feature type="transmembrane region" description="Helical" evidence="10">
    <location>
        <begin position="84"/>
        <end position="104"/>
    </location>
</feature>
<dbReference type="PANTHER" id="PTHR43394:SF27">
    <property type="entry name" value="ATP-DEPENDENT TRANSLOCASE ABCB1-LIKE"/>
    <property type="match status" value="1"/>
</dbReference>
<evidence type="ECO:0000256" key="1">
    <source>
        <dbReference type="ARBA" id="ARBA00004141"/>
    </source>
</evidence>
<dbReference type="CDD" id="cd18578">
    <property type="entry name" value="ABC_6TM_Pgp_ABCB1_D2_like"/>
    <property type="match status" value="1"/>
</dbReference>
<proteinExistence type="inferred from homology"/>
<dbReference type="InterPro" id="IPR003439">
    <property type="entry name" value="ABC_transporter-like_ATP-bd"/>
</dbReference>
<evidence type="ECO:0000313" key="14">
    <source>
        <dbReference type="Proteomes" id="UP000799778"/>
    </source>
</evidence>
<dbReference type="GO" id="GO:0016887">
    <property type="term" value="F:ATP hydrolysis activity"/>
    <property type="evidence" value="ECO:0007669"/>
    <property type="project" value="InterPro"/>
</dbReference>
<evidence type="ECO:0000256" key="9">
    <source>
        <dbReference type="SAM" id="MobiDB-lite"/>
    </source>
</evidence>
<evidence type="ECO:0000259" key="11">
    <source>
        <dbReference type="PROSITE" id="PS50893"/>
    </source>
</evidence>
<dbReference type="GO" id="GO:0015421">
    <property type="term" value="F:ABC-type oligopeptide transporter activity"/>
    <property type="evidence" value="ECO:0007669"/>
    <property type="project" value="TreeGrafter"/>
</dbReference>
<feature type="transmembrane region" description="Helical" evidence="10">
    <location>
        <begin position="717"/>
        <end position="743"/>
    </location>
</feature>
<feature type="transmembrane region" description="Helical" evidence="10">
    <location>
        <begin position="29"/>
        <end position="52"/>
    </location>
</feature>
<dbReference type="GO" id="GO:0090374">
    <property type="term" value="P:oligopeptide export from mitochondrion"/>
    <property type="evidence" value="ECO:0007669"/>
    <property type="project" value="TreeGrafter"/>
</dbReference>
<keyword evidence="5" id="KW-0547">Nucleotide-binding</keyword>
<feature type="transmembrane region" description="Helical" evidence="10">
    <location>
        <begin position="948"/>
        <end position="969"/>
    </location>
</feature>
<dbReference type="OrthoDB" id="6500128at2759"/>
<evidence type="ECO:0000313" key="13">
    <source>
        <dbReference type="EMBL" id="KAF2021068.1"/>
    </source>
</evidence>
<reference evidence="13" key="1">
    <citation type="journal article" date="2020" name="Stud. Mycol.">
        <title>101 Dothideomycetes genomes: a test case for predicting lifestyles and emergence of pathogens.</title>
        <authorList>
            <person name="Haridas S."/>
            <person name="Albert R."/>
            <person name="Binder M."/>
            <person name="Bloem J."/>
            <person name="Labutti K."/>
            <person name="Salamov A."/>
            <person name="Andreopoulos B."/>
            <person name="Baker S."/>
            <person name="Barry K."/>
            <person name="Bills G."/>
            <person name="Bluhm B."/>
            <person name="Cannon C."/>
            <person name="Castanera R."/>
            <person name="Culley D."/>
            <person name="Daum C."/>
            <person name="Ezra D."/>
            <person name="Gonzalez J."/>
            <person name="Henrissat B."/>
            <person name="Kuo A."/>
            <person name="Liang C."/>
            <person name="Lipzen A."/>
            <person name="Lutzoni F."/>
            <person name="Magnuson J."/>
            <person name="Mondo S."/>
            <person name="Nolan M."/>
            <person name="Ohm R."/>
            <person name="Pangilinan J."/>
            <person name="Park H.-J."/>
            <person name="Ramirez L."/>
            <person name="Alfaro M."/>
            <person name="Sun H."/>
            <person name="Tritt A."/>
            <person name="Yoshinaga Y."/>
            <person name="Zwiers L.-H."/>
            <person name="Turgeon B."/>
            <person name="Goodwin S."/>
            <person name="Spatafora J."/>
            <person name="Crous P."/>
            <person name="Grigoriev I."/>
        </authorList>
    </citation>
    <scope>NUCLEOTIDE SEQUENCE</scope>
    <source>
        <strain evidence="13">CBS 175.79</strain>
    </source>
</reference>
<feature type="domain" description="ABC transporter" evidence="11">
    <location>
        <begin position="364"/>
        <end position="641"/>
    </location>
</feature>
<feature type="compositionally biased region" description="Basic and acidic residues" evidence="9">
    <location>
        <begin position="1044"/>
        <end position="1055"/>
    </location>
</feature>
<feature type="transmembrane region" description="Helical" evidence="10">
    <location>
        <begin position="182"/>
        <end position="201"/>
    </location>
</feature>
<evidence type="ECO:0000256" key="5">
    <source>
        <dbReference type="ARBA" id="ARBA00022741"/>
    </source>
</evidence>
<feature type="domain" description="ABC transmembrane type-1" evidence="12">
    <location>
        <begin position="723"/>
        <end position="1010"/>
    </location>
</feature>
<dbReference type="PROSITE" id="PS50893">
    <property type="entry name" value="ABC_TRANSPORTER_2"/>
    <property type="match status" value="2"/>
</dbReference>
<dbReference type="Pfam" id="PF00664">
    <property type="entry name" value="ABC_membrane"/>
    <property type="match status" value="2"/>
</dbReference>
<feature type="transmembrane region" description="Helical" evidence="10">
    <location>
        <begin position="984"/>
        <end position="1005"/>
    </location>
</feature>
<feature type="transmembrane region" description="Helical" evidence="10">
    <location>
        <begin position="763"/>
        <end position="790"/>
    </location>
</feature>
<dbReference type="InterPro" id="IPR011527">
    <property type="entry name" value="ABC1_TM_dom"/>
</dbReference>
<evidence type="ECO:0000256" key="10">
    <source>
        <dbReference type="SAM" id="Phobius"/>
    </source>
</evidence>
<dbReference type="InterPro" id="IPR027417">
    <property type="entry name" value="P-loop_NTPase"/>
</dbReference>
<dbReference type="GO" id="GO:0005524">
    <property type="term" value="F:ATP binding"/>
    <property type="evidence" value="ECO:0007669"/>
    <property type="project" value="UniProtKB-KW"/>
</dbReference>
<dbReference type="FunFam" id="3.40.50.300:FF:000913">
    <property type="entry name" value="ABC multidrug transporter SitT"/>
    <property type="match status" value="1"/>
</dbReference>
<dbReference type="GO" id="GO:0005743">
    <property type="term" value="C:mitochondrial inner membrane"/>
    <property type="evidence" value="ECO:0007669"/>
    <property type="project" value="TreeGrafter"/>
</dbReference>
<name>A0A6A5Y6C0_9PLEO</name>
<dbReference type="Proteomes" id="UP000799778">
    <property type="component" value="Unassembled WGS sequence"/>
</dbReference>
<dbReference type="InterPro" id="IPR039421">
    <property type="entry name" value="Type_1_exporter"/>
</dbReference>
<dbReference type="Gene3D" id="1.20.1560.10">
    <property type="entry name" value="ABC transporter type 1, transmembrane domain"/>
    <property type="match status" value="1"/>
</dbReference>
<accession>A0A6A5Y6C0</accession>
<keyword evidence="7 10" id="KW-1133">Transmembrane helix</keyword>
<dbReference type="RefSeq" id="XP_033389407.1">
    <property type="nucleotide sequence ID" value="XM_033521153.1"/>
</dbReference>
<feature type="region of interest" description="Disordered" evidence="9">
    <location>
        <begin position="1028"/>
        <end position="1069"/>
    </location>
</feature>
<dbReference type="SUPFAM" id="SSF90123">
    <property type="entry name" value="ABC transporter transmembrane region"/>
    <property type="match status" value="2"/>
</dbReference>
<feature type="transmembrane region" description="Helical" evidence="10">
    <location>
        <begin position="156"/>
        <end position="176"/>
    </location>
</feature>
<dbReference type="GeneID" id="54278550"/>
<dbReference type="Gene3D" id="3.40.50.300">
    <property type="entry name" value="P-loop containing nucleotide triphosphate hydrolases"/>
    <property type="match status" value="2"/>
</dbReference>
<feature type="transmembrane region" description="Helical" evidence="10">
    <location>
        <begin position="835"/>
        <end position="857"/>
    </location>
</feature>
<evidence type="ECO:0000256" key="6">
    <source>
        <dbReference type="ARBA" id="ARBA00022840"/>
    </source>
</evidence>
<evidence type="ECO:0000256" key="4">
    <source>
        <dbReference type="ARBA" id="ARBA00022692"/>
    </source>
</evidence>
<evidence type="ECO:0000256" key="3">
    <source>
        <dbReference type="ARBA" id="ARBA00022448"/>
    </source>
</evidence>
<dbReference type="PROSITE" id="PS00211">
    <property type="entry name" value="ABC_TRANSPORTER_1"/>
    <property type="match status" value="2"/>
</dbReference>
<organism evidence="13 14">
    <name type="scientific">Aaosphaeria arxii CBS 175.79</name>
    <dbReference type="NCBI Taxonomy" id="1450172"/>
    <lineage>
        <taxon>Eukaryota</taxon>
        <taxon>Fungi</taxon>
        <taxon>Dikarya</taxon>
        <taxon>Ascomycota</taxon>
        <taxon>Pezizomycotina</taxon>
        <taxon>Dothideomycetes</taxon>
        <taxon>Pleosporomycetidae</taxon>
        <taxon>Pleosporales</taxon>
        <taxon>Pleosporales incertae sedis</taxon>
        <taxon>Aaosphaeria</taxon>
    </lineage>
</organism>
<feature type="region of interest" description="Disordered" evidence="9">
    <location>
        <begin position="648"/>
        <end position="696"/>
    </location>
</feature>
<protein>
    <submittedName>
        <fullName evidence="13">Leptomycin B resistance protein pmd1</fullName>
    </submittedName>
</protein>
<keyword evidence="6" id="KW-0067">ATP-binding</keyword>
<dbReference type="Pfam" id="PF00005">
    <property type="entry name" value="ABC_tran"/>
    <property type="match status" value="2"/>
</dbReference>
<dbReference type="PANTHER" id="PTHR43394">
    <property type="entry name" value="ATP-DEPENDENT PERMEASE MDL1, MITOCHONDRIAL"/>
    <property type="match status" value="1"/>
</dbReference>
<dbReference type="InterPro" id="IPR017871">
    <property type="entry name" value="ABC_transporter-like_CS"/>
</dbReference>
<dbReference type="SMART" id="SM00382">
    <property type="entry name" value="AAA"/>
    <property type="match status" value="2"/>
</dbReference>
<sequence>MELKAPSLKPLFGFVSLLFYADPTWLDKLMVVVAFFAAIGAGVPVPVTGIIFGQLVDDINQAACDTSTPATESQSAINKKVLTLLYLAIGRFFLIFIHIACWNLSSQRLSQRIRERYVRSLLKQDIAYFDKLPAGEVSSRLNGDIQAIQTATCEKVGIFLNCISFGITAYIIAFILQPKLAGMLIALIPAFVIMNLATGHFTQKYTIRVSNHFASAGAIVSEALNNVGLVHALGAQPRLEQSFGERLTNAKRDGLKKATVAATQAGMIWFIALSAQALAYWQGSIRIAQSLESNSNGTTVGKIFTVIFILVDGASNLGHIAPFLPLFGAGVGTFKRLKQEIEHLPTIDGTSESGDKPTDVEGSVELRNVSFAYPARPEHQVLNNVSLQCEAQKLTALVGLSGSGKSTIASLITRFYDPLEGSISLDGKDLKSLNVKSLRGFISLVPQEPSLLDRSILENIALGLVNSPAHAHLEKTLLGDALATIAKTVRDGQDLFKLAESASPEVAEIVRLVQTAAELADVSNFVGRLEHGFATPVGSSGSLISGGQKQRIALARALVRNPRILVLDEATAALDSASEQRIQAAIDRASKGRTVISIAHRLSTIKAASKIIVMRQGSIIEEGTHEELMSIENGSYAEMVRLQSVKPAGDDAASSASRSAVDSDDEITEKGKTTNDPDATHALKDKTKDKSTEPKEASAELAATSVKRAILPFLRPYPLLLTGALFCSLLVGLTFTAAGLIFGDTIGSFSPCNEPDYIRSRGLLLSGMYFMLACVEFLANFGSWQAFGIVSERLIYKIRILSFRSLFQQPLEWHESEGRSPNKLLTYITNDGNSLAGFSGSIVGTVFSVVINFLSVIVLTHVLAWRIAIVCLTLVPLSLGAGYMQWRGVAKFAVKHAGAFSSSIGITVEALTNIRTVAALSLEEEILLTYRRSLKAPRQEMVRQSFNTTLWLSICNAMPAAIYAFSYWWGSKNIIEGRYSPSDFFTIVVSLMVSAQLWGQFFVLAPEISKARGAMSRIFGLIELGSKPKSKVSSAHSGDSSSKSFDDDMHEKGDIESVAESPSIPSRQGGATVAFRDVSFSYPARPNIPVLDSLSLSIRPGQFCALAGPSGAGKSTVLALLERFYEPTSGVVSINGFDISRHNSAAFRDDIAYVPQENVMFQGTVRFNLTLGARPGHTPTDAELEEACKLANIHDVIIGLPKGYDTDVGANGSQLSGGQRQRLSIARALIRKPNLLLLDESTSALDAESENALEMGLERAVKGQGITVIAIAHRLRTIAKADVIFLIEGGRVVDQGRHSELVERCESYRVNALHQMMA</sequence>
<feature type="compositionally biased region" description="Low complexity" evidence="9">
    <location>
        <begin position="650"/>
        <end position="660"/>
    </location>
</feature>
<feature type="compositionally biased region" description="Low complexity" evidence="9">
    <location>
        <begin position="1031"/>
        <end position="1043"/>
    </location>
</feature>
<evidence type="ECO:0000256" key="8">
    <source>
        <dbReference type="ARBA" id="ARBA00023136"/>
    </source>
</evidence>
<evidence type="ECO:0000259" key="12">
    <source>
        <dbReference type="PROSITE" id="PS50929"/>
    </source>
</evidence>
<dbReference type="InterPro" id="IPR036640">
    <property type="entry name" value="ABC1_TM_sf"/>
</dbReference>
<keyword evidence="8 10" id="KW-0472">Membrane</keyword>
<feature type="transmembrane region" description="Helical" evidence="10">
    <location>
        <begin position="863"/>
        <end position="883"/>
    </location>
</feature>
<dbReference type="SUPFAM" id="SSF52540">
    <property type="entry name" value="P-loop containing nucleoside triphosphate hydrolases"/>
    <property type="match status" value="2"/>
</dbReference>
<feature type="domain" description="ABC transporter" evidence="11">
    <location>
        <begin position="1073"/>
        <end position="1314"/>
    </location>
</feature>
<dbReference type="PROSITE" id="PS50929">
    <property type="entry name" value="ABC_TM1F"/>
    <property type="match status" value="2"/>
</dbReference>
<comment type="subcellular location">
    <subcellularLocation>
        <location evidence="1">Membrane</location>
        <topology evidence="1">Multi-pass membrane protein</topology>
    </subcellularLocation>
</comment>
<keyword evidence="4 10" id="KW-0812">Transmembrane</keyword>
<dbReference type="EMBL" id="ML978066">
    <property type="protein sequence ID" value="KAF2021068.1"/>
    <property type="molecule type" value="Genomic_DNA"/>
</dbReference>
<gene>
    <name evidence="13" type="ORF">BU24DRAFT_14303</name>
</gene>
<keyword evidence="14" id="KW-1185">Reference proteome</keyword>
<evidence type="ECO:0000256" key="2">
    <source>
        <dbReference type="ARBA" id="ARBA00007577"/>
    </source>
</evidence>
<keyword evidence="3" id="KW-0813">Transport</keyword>
<feature type="compositionally biased region" description="Basic and acidic residues" evidence="9">
    <location>
        <begin position="668"/>
        <end position="696"/>
    </location>
</feature>
<dbReference type="InterPro" id="IPR003593">
    <property type="entry name" value="AAA+_ATPase"/>
</dbReference>
<feature type="domain" description="ABC transmembrane type-1" evidence="12">
    <location>
        <begin position="32"/>
        <end position="329"/>
    </location>
</feature>
<comment type="similarity">
    <text evidence="2">Belongs to the ABC transporter superfamily. ABCB family. Multidrug resistance exporter (TC 3.A.1.201) subfamily.</text>
</comment>
<feature type="transmembrane region" description="Helical" evidence="10">
    <location>
        <begin position="260"/>
        <end position="283"/>
    </location>
</feature>